<feature type="transmembrane region" description="Helical" evidence="6">
    <location>
        <begin position="652"/>
        <end position="671"/>
    </location>
</feature>
<keyword evidence="2 6" id="KW-0812">Transmembrane</keyword>
<evidence type="ECO:0000256" key="1">
    <source>
        <dbReference type="ARBA" id="ARBA00004141"/>
    </source>
</evidence>
<dbReference type="GO" id="GO:0015379">
    <property type="term" value="F:potassium:chloride symporter activity"/>
    <property type="evidence" value="ECO:0007669"/>
    <property type="project" value="TreeGrafter"/>
</dbReference>
<dbReference type="Pfam" id="PF03522">
    <property type="entry name" value="SLC12"/>
    <property type="match status" value="3"/>
</dbReference>
<feature type="compositionally biased region" description="Basic and acidic residues" evidence="5">
    <location>
        <begin position="1111"/>
        <end position="1143"/>
    </location>
</feature>
<feature type="region of interest" description="Disordered" evidence="5">
    <location>
        <begin position="1053"/>
        <end position="1143"/>
    </location>
</feature>
<dbReference type="GO" id="GO:0045202">
    <property type="term" value="C:synapse"/>
    <property type="evidence" value="ECO:0007669"/>
    <property type="project" value="GOC"/>
</dbReference>
<dbReference type="EMBL" id="JPKZ01000592">
    <property type="protein sequence ID" value="KHN86549.1"/>
    <property type="molecule type" value="Genomic_DNA"/>
</dbReference>
<dbReference type="STRING" id="6265.A0A0B2VYN4"/>
<dbReference type="OrthoDB" id="2020542at2759"/>
<evidence type="ECO:0000256" key="4">
    <source>
        <dbReference type="ARBA" id="ARBA00023136"/>
    </source>
</evidence>
<reference evidence="9 10" key="1">
    <citation type="submission" date="2014-11" db="EMBL/GenBank/DDBJ databases">
        <title>Genetic blueprint of the zoonotic pathogen Toxocara canis.</title>
        <authorList>
            <person name="Zhu X.-Q."/>
            <person name="Korhonen P.K."/>
            <person name="Cai H."/>
            <person name="Young N.D."/>
            <person name="Nejsum P."/>
            <person name="von Samson-Himmelstjerna G."/>
            <person name="Boag P.R."/>
            <person name="Tan P."/>
            <person name="Li Q."/>
            <person name="Min J."/>
            <person name="Yang Y."/>
            <person name="Wang X."/>
            <person name="Fang X."/>
            <person name="Hall R.S."/>
            <person name="Hofmann A."/>
            <person name="Sternberg P.W."/>
            <person name="Jex A.R."/>
            <person name="Gasser R.B."/>
        </authorList>
    </citation>
    <scope>NUCLEOTIDE SEQUENCE [LARGE SCALE GENOMIC DNA]</scope>
    <source>
        <strain evidence="9">PN_DK_2014</strain>
    </source>
</reference>
<comment type="subcellular location">
    <subcellularLocation>
        <location evidence="1">Membrane</location>
        <topology evidence="1">Multi-pass membrane protein</topology>
    </subcellularLocation>
</comment>
<feature type="transmembrane region" description="Helical" evidence="6">
    <location>
        <begin position="515"/>
        <end position="533"/>
    </location>
</feature>
<feature type="transmembrane region" description="Helical" evidence="6">
    <location>
        <begin position="710"/>
        <end position="728"/>
    </location>
</feature>
<evidence type="ECO:0000259" key="8">
    <source>
        <dbReference type="Pfam" id="PF03522"/>
    </source>
</evidence>
<feature type="transmembrane region" description="Helical" evidence="6">
    <location>
        <begin position="297"/>
        <end position="313"/>
    </location>
</feature>
<evidence type="ECO:0000313" key="10">
    <source>
        <dbReference type="Proteomes" id="UP000031036"/>
    </source>
</evidence>
<dbReference type="InterPro" id="IPR004842">
    <property type="entry name" value="SLC12A_fam"/>
</dbReference>
<evidence type="ECO:0000256" key="2">
    <source>
        <dbReference type="ARBA" id="ARBA00022692"/>
    </source>
</evidence>
<feature type="transmembrane region" description="Helical" evidence="6">
    <location>
        <begin position="319"/>
        <end position="339"/>
    </location>
</feature>
<evidence type="ECO:0000313" key="9">
    <source>
        <dbReference type="EMBL" id="KHN86549.1"/>
    </source>
</evidence>
<feature type="transmembrane region" description="Helical" evidence="6">
    <location>
        <begin position="386"/>
        <end position="404"/>
    </location>
</feature>
<feature type="transmembrane region" description="Helical" evidence="6">
    <location>
        <begin position="223"/>
        <end position="248"/>
    </location>
</feature>
<feature type="domain" description="SLC12A transporter C-terminal" evidence="8">
    <location>
        <begin position="810"/>
        <end position="934"/>
    </location>
</feature>
<accession>A0A0B2VYN4</accession>
<feature type="transmembrane region" description="Helical" evidence="6">
    <location>
        <begin position="360"/>
        <end position="380"/>
    </location>
</feature>
<comment type="caution">
    <text evidence="9">The sequence shown here is derived from an EMBL/GenBank/DDBJ whole genome shotgun (WGS) entry which is preliminary data.</text>
</comment>
<evidence type="ECO:0000256" key="3">
    <source>
        <dbReference type="ARBA" id="ARBA00022989"/>
    </source>
</evidence>
<feature type="domain" description="SLC12A transporter C-terminal" evidence="8">
    <location>
        <begin position="1128"/>
        <end position="1215"/>
    </location>
</feature>
<feature type="transmembrane region" description="Helical" evidence="6">
    <location>
        <begin position="553"/>
        <end position="574"/>
    </location>
</feature>
<dbReference type="OMA" id="YKYVSWK"/>
<dbReference type="GO" id="GO:1990573">
    <property type="term" value="P:potassium ion import across plasma membrane"/>
    <property type="evidence" value="ECO:0007669"/>
    <property type="project" value="TreeGrafter"/>
</dbReference>
<dbReference type="GO" id="GO:0055075">
    <property type="term" value="P:potassium ion homeostasis"/>
    <property type="evidence" value="ECO:0007669"/>
    <property type="project" value="TreeGrafter"/>
</dbReference>
<dbReference type="GO" id="GO:0005886">
    <property type="term" value="C:plasma membrane"/>
    <property type="evidence" value="ECO:0007669"/>
    <property type="project" value="TreeGrafter"/>
</dbReference>
<feature type="domain" description="Amino acid permease/ SLC12A" evidence="7">
    <location>
        <begin position="229"/>
        <end position="411"/>
    </location>
</feature>
<evidence type="ECO:0000259" key="7">
    <source>
        <dbReference type="Pfam" id="PF00324"/>
    </source>
</evidence>
<dbReference type="GO" id="GO:0007268">
    <property type="term" value="P:chemical synaptic transmission"/>
    <property type="evidence" value="ECO:0007669"/>
    <property type="project" value="TreeGrafter"/>
</dbReference>
<gene>
    <name evidence="9" type="primary">kcc-3</name>
    <name evidence="9" type="ORF">Tcan_07062</name>
</gene>
<dbReference type="GO" id="GO:0006884">
    <property type="term" value="P:cell volume homeostasis"/>
    <property type="evidence" value="ECO:0007669"/>
    <property type="project" value="TreeGrafter"/>
</dbReference>
<dbReference type="Pfam" id="PF00324">
    <property type="entry name" value="AA_permease"/>
    <property type="match status" value="2"/>
</dbReference>
<evidence type="ECO:0000256" key="6">
    <source>
        <dbReference type="SAM" id="Phobius"/>
    </source>
</evidence>
<sequence>MDIRRCQMPISEYDKQDLSFIPEQGEIETKSRCAHACKTLFYDQITNVKKKLLFIEKTEHRVSIATKVSTSMTNAGDPYDNMAEPRQQNKPRLSVSGVIEPRQVLDGARNKVPWWRNKVFMEKTPDNQTPMNSADPILNIQNPNLTSAQDADNNRRDSTFGVDGEDPNRLLSWGSFQARKSIGGNNLALFEEPSVPFVSSYLKAFTTPGPLEREASKKKKADLGVMLGVYLPTIQHILGVTMFIRLFWVVGIAGVGQTFFLLFLCCFCTFLTCISLSAVATNGVVESGGPYFMISRNLGPEFGSALGILFFLANTVASAMYLVGGVEIILLYIFPGLTIGGREVHADTALMGMMSHNLRIYSTVLLLIEFAIVAMGVRFVQLLAPVSLVCVILSILACYAGGIARTLNPDGGQYVCMLGEHLLQAKVVLPSNASLSEMCNYCNVSVPGPLSSWLCPNGTCSDTLKTNQLRCINGFPGFGSNALIENLGPFYLNKGEYYPGLQADRSTEISQDVKTTFFVLLAIYFPAVTGILTGTNMSGDLKNPQSSIPGGTIAAQLTTSFIYFSLALVFGAAIEGPVLRDKYGQSLRGGMIVANLAWPSAWVLLIGSFTSTFGAALQCLCSAPRLLQSIAKDDVIPILRPFAKVTKNNEPFVGLILTTVIAEMAILLGAMDQIAAVVDFFFLMCYAFVNLICCLHSLLGAPNWRPRFRYYHWSLSLIGTALCFFIMFSTHWDYAIVSCALCLIIYKYVQWKGAKKEWGDGIRGLALTTAQYSLMKIDEKDPHPKNFRPQLLLLLSMPWSKETVDVRYLNLINLASQLKAGRGLCIVVAFIRGNPLSIEDRKRAEEVKVRMEFDMNQTRLRGFAKTLVYGETQIAGSLSTLIQSVGIGGLRPNTLLLSWPIHHDLNSSDAVDSEYHTFTDKLHAGVAMDMCLLVAKGITEFPVSAIRLTGTIDVYWIVQDGGLCILVSYLLKQSKVWRGCKLRVIAIAQEMDNNTKLQADLQRYVYQLRIDAKILVVELADPEISKNAFERTLLMEERTKFLHEIQECRPRQAVGRPSPLVIAEQREKEKRLCSNDMKTETSGDASTLDKVVDGRHEKNGEDDDGGNHATNDSDKNGEPQKHSNEASTKRNEERNKRLRALDKKKVRKMHTAVRLNELLLEHSSDSQLILLNLPKPPVGKDGLDDYMHYLEVLTDNLPRVLFVRGTGKEVITTYS</sequence>
<dbReference type="PANTHER" id="PTHR11827">
    <property type="entry name" value="SOLUTE CARRIER FAMILY 12, CATION COTRANSPORTERS"/>
    <property type="match status" value="1"/>
</dbReference>
<name>A0A0B2VYN4_TOXCA</name>
<feature type="transmembrane region" description="Helical" evidence="6">
    <location>
        <begin position="677"/>
        <end position="698"/>
    </location>
</feature>
<feature type="compositionally biased region" description="Basic and acidic residues" evidence="5">
    <location>
        <begin position="1064"/>
        <end position="1081"/>
    </location>
</feature>
<feature type="compositionally biased region" description="Basic and acidic residues" evidence="5">
    <location>
        <begin position="1090"/>
        <end position="1099"/>
    </location>
</feature>
<protein>
    <submittedName>
        <fullName evidence="9">Sodium/chloride cotransporter 3</fullName>
    </submittedName>
</protein>
<keyword evidence="10" id="KW-1185">Reference proteome</keyword>
<keyword evidence="3 6" id="KW-1133">Transmembrane helix</keyword>
<dbReference type="Proteomes" id="UP000031036">
    <property type="component" value="Unassembled WGS sequence"/>
</dbReference>
<dbReference type="AlphaFoldDB" id="A0A0B2VYN4"/>
<dbReference type="PANTHER" id="PTHR11827:SF53">
    <property type="entry name" value="K+_CL-COTRANSPORTER"/>
    <property type="match status" value="1"/>
</dbReference>
<organism evidence="9 10">
    <name type="scientific">Toxocara canis</name>
    <name type="common">Canine roundworm</name>
    <dbReference type="NCBI Taxonomy" id="6265"/>
    <lineage>
        <taxon>Eukaryota</taxon>
        <taxon>Metazoa</taxon>
        <taxon>Ecdysozoa</taxon>
        <taxon>Nematoda</taxon>
        <taxon>Chromadorea</taxon>
        <taxon>Rhabditida</taxon>
        <taxon>Spirurina</taxon>
        <taxon>Ascaridomorpha</taxon>
        <taxon>Ascaridoidea</taxon>
        <taxon>Toxocaridae</taxon>
        <taxon>Toxocara</taxon>
    </lineage>
</organism>
<feature type="domain" description="SLC12A transporter C-terminal" evidence="8">
    <location>
        <begin position="949"/>
        <end position="1017"/>
    </location>
</feature>
<evidence type="ECO:0000256" key="5">
    <source>
        <dbReference type="SAM" id="MobiDB-lite"/>
    </source>
</evidence>
<dbReference type="GO" id="GO:0055064">
    <property type="term" value="P:chloride ion homeostasis"/>
    <property type="evidence" value="ECO:0007669"/>
    <property type="project" value="TreeGrafter"/>
</dbReference>
<dbReference type="InterPro" id="IPR004841">
    <property type="entry name" value="AA-permease/SLC12A_dom"/>
</dbReference>
<dbReference type="InterPro" id="IPR018491">
    <property type="entry name" value="SLC12_C"/>
</dbReference>
<feature type="domain" description="Amino acid permease/ SLC12A" evidence="7">
    <location>
        <begin position="515"/>
        <end position="791"/>
    </location>
</feature>
<keyword evidence="4 6" id="KW-0472">Membrane</keyword>
<feature type="transmembrane region" description="Helical" evidence="6">
    <location>
        <begin position="260"/>
        <end position="285"/>
    </location>
</feature>
<proteinExistence type="predicted"/>
<dbReference type="Gene3D" id="1.20.1740.10">
    <property type="entry name" value="Amino acid/polyamine transporter I"/>
    <property type="match status" value="1"/>
</dbReference>